<evidence type="ECO:0000313" key="1">
    <source>
        <dbReference type="Proteomes" id="UP000790787"/>
    </source>
</evidence>
<accession>A0AC58RQE1</accession>
<keyword evidence="1" id="KW-1185">Reference proteome</keyword>
<evidence type="ECO:0000313" key="2">
    <source>
        <dbReference type="RefSeq" id="XP_075074936.1"/>
    </source>
</evidence>
<dbReference type="RefSeq" id="XP_075074936.1">
    <property type="nucleotide sequence ID" value="XM_075218835.1"/>
</dbReference>
<reference evidence="2" key="2">
    <citation type="submission" date="2025-08" db="UniProtKB">
        <authorList>
            <consortium name="RefSeq"/>
        </authorList>
    </citation>
    <scope>IDENTIFICATION</scope>
    <source>
        <tissue evidence="2">Leaf</tissue>
    </source>
</reference>
<name>A0AC58RQE1_TOBAC</name>
<gene>
    <name evidence="2" type="primary">LOC142162488</name>
</gene>
<reference evidence="1" key="1">
    <citation type="journal article" date="2014" name="Nat. Commun.">
        <title>The tobacco genome sequence and its comparison with those of tomato and potato.</title>
        <authorList>
            <person name="Sierro N."/>
            <person name="Battey J.N."/>
            <person name="Ouadi S."/>
            <person name="Bakaher N."/>
            <person name="Bovet L."/>
            <person name="Willig A."/>
            <person name="Goepfert S."/>
            <person name="Peitsch M.C."/>
            <person name="Ivanov N.V."/>
        </authorList>
    </citation>
    <scope>NUCLEOTIDE SEQUENCE [LARGE SCALE GENOMIC DNA]</scope>
</reference>
<sequence length="1051" mass="117356">MAPSSDDGSTTVDKGNTSTRTGNTVLTDSSHPFYLHPLNSPGMVLVNSIFYEKSYGDWRRAIVIALSAKNKIGFIYGSIKEPNSNSPSFKSWNKCNDMVISWLLKSLSKDIADIVLYSKTAKDIWTELEAKFGQCNGAQLYQLQKELSEMIQGSSDIASYYTKMKKDGRLIQFLMGLNETYGAVRSSILMLSPLPTFHSQKNREGKFKGTLNAMKSNMFCNYCKKSGHTIDKCYRIVGFPPDFKFTKSKKYQGVAHTNAAIGEGSAVQTVHGGEGNSAGNTITQEQFSQLNHLLQQVKVGQQGKQMTEAIASANCAGASEHMTSNFSALINVTILHFPLYVKLPNSHKVKGPSMKRPMVISEILEGLYLLNPKSVSISFKINHRSKFRPRAVKCIFMGYPFGKKGYKLLDLSSMKFFVSRDVKFYESVFPFSKSSLIQTTFPVPDQMSALPSFSSNPTDNLIYSTSSSSHGQSPVLHSSSSLGSPTTCPTSTISSSLSKHTFIPDSSSARYSTLSPIPCSLSNHPAVRKSLREHKTPTYLADYGCNSVYLTNITSSCFAASLEPCVWSFSALSSTNQHLLKSVSHISEPITYSQAVLHPAWHEAMAKEFEALEANKTWKLVELPKGMKALPSKWVYKVKYKSDGSVERFKARLVIRGDIQREGIDFTETFSPVVKMTTVRFLMAIAVKKGWPLFQLDVNNVFLHGDLQEKVYMKLPADSKVTLVAVYVDDILLTRDDPNELSVQKHFLKFTLDLLTEFDFLDLRPASSPLDPYFKLQAASGALLPDPTIYRQLVGKLNFLTNTRSDISFDVQRLSQFMQTPRQSHFDAAMHCLRYLLSNPGLGLLFNAEPSFKLLTFCDSDWASCPNTRRSASGYFVSLGGSPISWKSKKQPLISLSSAEAEYRSMRHVVSEVTWLVRLLKDLSVGPSLPVAIHSDSQAAIHIARNLVFHERTKHVELDSHFVRQQFQAGLISLNFVPSQSQLVDVFTKSPHGSTHHSIISKLRVVSPPSNLREVVGIENPTLDKEKLKTKKQMKVQYKTQVFYDKFCRVK</sequence>
<dbReference type="Proteomes" id="UP000790787">
    <property type="component" value="Chromosome 1"/>
</dbReference>
<protein>
    <submittedName>
        <fullName evidence="2">Uncharacterized protein LOC142162488</fullName>
    </submittedName>
</protein>
<proteinExistence type="predicted"/>
<organism evidence="1 2">
    <name type="scientific">Nicotiana tabacum</name>
    <name type="common">Common tobacco</name>
    <dbReference type="NCBI Taxonomy" id="4097"/>
    <lineage>
        <taxon>Eukaryota</taxon>
        <taxon>Viridiplantae</taxon>
        <taxon>Streptophyta</taxon>
        <taxon>Embryophyta</taxon>
        <taxon>Tracheophyta</taxon>
        <taxon>Spermatophyta</taxon>
        <taxon>Magnoliopsida</taxon>
        <taxon>eudicotyledons</taxon>
        <taxon>Gunneridae</taxon>
        <taxon>Pentapetalae</taxon>
        <taxon>asterids</taxon>
        <taxon>lamiids</taxon>
        <taxon>Solanales</taxon>
        <taxon>Solanaceae</taxon>
        <taxon>Nicotianoideae</taxon>
        <taxon>Nicotianeae</taxon>
        <taxon>Nicotiana</taxon>
    </lineage>
</organism>